<sequence length="486" mass="56392">MVGTLRAATPLGYYQAIHEELRRQGFIRTDYPPRRDEILWNKRILTLPREELEKIKTQRLKQIVWWAWENSPFYRRFWKSKGFHPSMIKDWRDVVKIPVLTKKDLRKDQSSNPPYGSIMVPELSRYIHFVGATTGSTGMPTFQGWGRLELDYFEELQARYLWTFADVKPGTIYANYLNMSGFYSWGPPLVETAMWRCGATAIAGGGETFFTWKERHMLILKLWKVDVFATTPWLHRLIGEMAREEGWETPFRVLLLHGGAAAENTKKKLMEVHPNVEKVLSIWGTTDGHVAVEPPDAPGTLLIFEDVEIFDVIAPGSYEDKPTGEPAGEGERGELIATLLYHYTMPLIRYSLGDYVKNEFICEPTPEYGITHCRFAELIPGRVEWMFRVKGKLLFPIIVEDAINEIPDTTGAYNIIVYADEMDKLKIRIETKRKLPVDPQYDRLAREILARRLDLSPDDIEIEWVEPGKTVWKGYKLQVFLDQRKK</sequence>
<dbReference type="PANTHER" id="PTHR43845:SF1">
    <property type="entry name" value="BLR5969 PROTEIN"/>
    <property type="match status" value="1"/>
</dbReference>
<dbReference type="Proteomes" id="UP000001037">
    <property type="component" value="Chromosome"/>
</dbReference>
<dbReference type="Gene3D" id="3.40.50.12780">
    <property type="entry name" value="N-terminal domain of ligase-like"/>
    <property type="match status" value="1"/>
</dbReference>
<dbReference type="OrthoDB" id="37928at2157"/>
<dbReference type="eggNOG" id="arCOG02623">
    <property type="taxonomic scope" value="Archaea"/>
</dbReference>
<name>G0EES7_PYRF1</name>
<dbReference type="InterPro" id="IPR028154">
    <property type="entry name" value="AMP-dep_Lig_C"/>
</dbReference>
<keyword evidence="3" id="KW-1185">Reference proteome</keyword>
<evidence type="ECO:0000259" key="1">
    <source>
        <dbReference type="Pfam" id="PF14535"/>
    </source>
</evidence>
<accession>G0EES7</accession>
<dbReference type="InterPro" id="IPR045851">
    <property type="entry name" value="AMP-bd_C_sf"/>
</dbReference>
<dbReference type="Pfam" id="PF14535">
    <property type="entry name" value="AMP-binding_C_2"/>
    <property type="match status" value="1"/>
</dbReference>
<dbReference type="GeneID" id="11139507"/>
<dbReference type="InterPro" id="IPR042099">
    <property type="entry name" value="ANL_N_sf"/>
</dbReference>
<proteinExistence type="predicted"/>
<evidence type="ECO:0000313" key="3">
    <source>
        <dbReference type="Proteomes" id="UP000001037"/>
    </source>
</evidence>
<gene>
    <name evidence="2" type="ordered locus">Pyrfu_1031</name>
</gene>
<reference evidence="2 3" key="1">
    <citation type="journal article" date="2011" name="Stand. Genomic Sci.">
        <title>Complete genome sequence of the hyperthermophilic chemolithoautotroph Pyrolobus fumarii type strain (1A).</title>
        <authorList>
            <person name="Anderson I."/>
            <person name="Goker M."/>
            <person name="Nolan M."/>
            <person name="Lucas S."/>
            <person name="Hammon N."/>
            <person name="Deshpande S."/>
            <person name="Cheng J.F."/>
            <person name="Tapia R."/>
            <person name="Han C."/>
            <person name="Goodwin L."/>
            <person name="Pitluck S."/>
            <person name="Huntemann M."/>
            <person name="Liolios K."/>
            <person name="Ivanova N."/>
            <person name="Pagani I."/>
            <person name="Mavromatis K."/>
            <person name="Ovchinikova G."/>
            <person name="Pati A."/>
            <person name="Chen A."/>
            <person name="Palaniappan K."/>
            <person name="Land M."/>
            <person name="Hauser L."/>
            <person name="Brambilla E.M."/>
            <person name="Huber H."/>
            <person name="Yasawong M."/>
            <person name="Rohde M."/>
            <person name="Spring S."/>
            <person name="Abt B."/>
            <person name="Sikorski J."/>
            <person name="Wirth R."/>
            <person name="Detter J.C."/>
            <person name="Woyke T."/>
            <person name="Bristow J."/>
            <person name="Eisen J.A."/>
            <person name="Markowitz V."/>
            <person name="Hugenholtz P."/>
            <person name="Kyrpides N.C."/>
            <person name="Klenk H.P."/>
            <person name="Lapidus A."/>
        </authorList>
    </citation>
    <scope>NUCLEOTIDE SEQUENCE [LARGE SCALE GENOMIC DNA]</scope>
    <source>
        <strain evidence="3">DSM 11204 / 1A</strain>
    </source>
</reference>
<evidence type="ECO:0000313" key="2">
    <source>
        <dbReference type="EMBL" id="AEM38899.1"/>
    </source>
</evidence>
<dbReference type="PANTHER" id="PTHR43845">
    <property type="entry name" value="BLR5969 PROTEIN"/>
    <property type="match status" value="1"/>
</dbReference>
<dbReference type="HOGENOM" id="CLU_035301_1_1_2"/>
<dbReference type="EMBL" id="CP002838">
    <property type="protein sequence ID" value="AEM38899.1"/>
    <property type="molecule type" value="Genomic_DNA"/>
</dbReference>
<dbReference type="AlphaFoldDB" id="G0EES7"/>
<dbReference type="STRING" id="694429.Pyrfu_1031"/>
<dbReference type="InParanoid" id="G0EES7"/>
<dbReference type="KEGG" id="pfm:Pyrfu_1031"/>
<dbReference type="Gene3D" id="3.30.300.30">
    <property type="match status" value="1"/>
</dbReference>
<dbReference type="SUPFAM" id="SSF56801">
    <property type="entry name" value="Acetyl-CoA synthetase-like"/>
    <property type="match status" value="1"/>
</dbReference>
<organism evidence="2 3">
    <name type="scientific">Pyrolobus fumarii (strain DSM 11204 / 1A)</name>
    <dbReference type="NCBI Taxonomy" id="694429"/>
    <lineage>
        <taxon>Archaea</taxon>
        <taxon>Thermoproteota</taxon>
        <taxon>Thermoprotei</taxon>
        <taxon>Desulfurococcales</taxon>
        <taxon>Pyrodictiaceae</taxon>
        <taxon>Pyrolobus</taxon>
    </lineage>
</organism>
<feature type="domain" description="AMP-dependent ligase C-terminal" evidence="1">
    <location>
        <begin position="391"/>
        <end position="484"/>
    </location>
</feature>
<dbReference type="RefSeq" id="WP_014026576.1">
    <property type="nucleotide sequence ID" value="NC_015931.1"/>
</dbReference>
<dbReference type="FunCoup" id="G0EES7">
    <property type="interactions" value="42"/>
</dbReference>
<protein>
    <submittedName>
        <fullName evidence="2">Coenzyme F390 synthetase-like protein</fullName>
    </submittedName>
</protein>